<evidence type="ECO:0000313" key="1">
    <source>
        <dbReference type="EMBL" id="ETO05081.1"/>
    </source>
</evidence>
<dbReference type="AlphaFoldDB" id="X6LUL8"/>
<reference evidence="1 2" key="1">
    <citation type="journal article" date="2013" name="Curr. Biol.">
        <title>The Genome of the Foraminiferan Reticulomyxa filosa.</title>
        <authorList>
            <person name="Glockner G."/>
            <person name="Hulsmann N."/>
            <person name="Schleicher M."/>
            <person name="Noegel A.A."/>
            <person name="Eichinger L."/>
            <person name="Gallinger C."/>
            <person name="Pawlowski J."/>
            <person name="Sierra R."/>
            <person name="Euteneuer U."/>
            <person name="Pillet L."/>
            <person name="Moustafa A."/>
            <person name="Platzer M."/>
            <person name="Groth M."/>
            <person name="Szafranski K."/>
            <person name="Schliwa M."/>
        </authorList>
    </citation>
    <scope>NUCLEOTIDE SEQUENCE [LARGE SCALE GENOMIC DNA]</scope>
</reference>
<dbReference type="Proteomes" id="UP000023152">
    <property type="component" value="Unassembled WGS sequence"/>
</dbReference>
<protein>
    <submittedName>
        <fullName evidence="1">Uncharacterized protein</fullName>
    </submittedName>
</protein>
<gene>
    <name evidence="1" type="ORF">RFI_32314</name>
</gene>
<comment type="caution">
    <text evidence="1">The sequence shown here is derived from an EMBL/GenBank/DDBJ whole genome shotgun (WGS) entry which is preliminary data.</text>
</comment>
<name>X6LUL8_RETFI</name>
<dbReference type="EMBL" id="ASPP01028562">
    <property type="protein sequence ID" value="ETO05081.1"/>
    <property type="molecule type" value="Genomic_DNA"/>
</dbReference>
<sequence>MLTFTFTPITIISENSKKRPAIVDANIVVFNDPRLKDVKKQIQLKLPSDGVNTITLDTTDEAKELLLNSLCNPWEFLLGNNNSEKFLQCGKFELNLIDFLKGETEKDFLSLPVTCSEPNIIVTTCVSVKSQNLLSDFEIDNQIFLTICIQKLLNVPLAWTTNLCILNNKKS</sequence>
<proteinExistence type="predicted"/>
<keyword evidence="2" id="KW-1185">Reference proteome</keyword>
<accession>X6LUL8</accession>
<organism evidence="1 2">
    <name type="scientific">Reticulomyxa filosa</name>
    <dbReference type="NCBI Taxonomy" id="46433"/>
    <lineage>
        <taxon>Eukaryota</taxon>
        <taxon>Sar</taxon>
        <taxon>Rhizaria</taxon>
        <taxon>Retaria</taxon>
        <taxon>Foraminifera</taxon>
        <taxon>Monothalamids</taxon>
        <taxon>Reticulomyxidae</taxon>
        <taxon>Reticulomyxa</taxon>
    </lineage>
</organism>
<evidence type="ECO:0000313" key="2">
    <source>
        <dbReference type="Proteomes" id="UP000023152"/>
    </source>
</evidence>